<dbReference type="SUPFAM" id="SSF143422">
    <property type="entry name" value="Transposase IS200-like"/>
    <property type="match status" value="1"/>
</dbReference>
<dbReference type="PANTHER" id="PTHR33360">
    <property type="entry name" value="TRANSPOSASE FOR INSERTION SEQUENCE ELEMENT IS200"/>
    <property type="match status" value="1"/>
</dbReference>
<gene>
    <name evidence="2" type="ORF">HGMM_F54B02C26</name>
</gene>
<dbReference type="GO" id="GO:0004803">
    <property type="term" value="F:transposase activity"/>
    <property type="evidence" value="ECO:0007669"/>
    <property type="project" value="InterPro"/>
</dbReference>
<evidence type="ECO:0000313" key="2">
    <source>
        <dbReference type="EMBL" id="BAL58061.1"/>
    </source>
</evidence>
<protein>
    <submittedName>
        <fullName evidence="2">Transposase</fullName>
    </submittedName>
</protein>
<feature type="domain" description="Transposase IS200-like" evidence="1">
    <location>
        <begin position="7"/>
        <end position="121"/>
    </location>
</feature>
<dbReference type="AlphaFoldDB" id="H5SPH5"/>
<dbReference type="EMBL" id="AP011792">
    <property type="protein sequence ID" value="BAL58061.1"/>
    <property type="molecule type" value="Genomic_DNA"/>
</dbReference>
<dbReference type="Gene3D" id="3.30.70.1290">
    <property type="entry name" value="Transposase IS200-like"/>
    <property type="match status" value="1"/>
</dbReference>
<dbReference type="PANTHER" id="PTHR33360:SF2">
    <property type="entry name" value="TRANSPOSASE FOR INSERTION SEQUENCE ELEMENT IS200"/>
    <property type="match status" value="1"/>
</dbReference>
<reference evidence="2" key="2">
    <citation type="journal article" date="2012" name="PLoS ONE">
        <title>A Deeply Branching Thermophilic Bacterium with an Ancient Acetyl-CoA Pathway Dominates a Subsurface Ecosystem.</title>
        <authorList>
            <person name="Takami H."/>
            <person name="Noguchi H."/>
            <person name="Takaki Y."/>
            <person name="Uchiyama I."/>
            <person name="Toyoda A."/>
            <person name="Nishi S."/>
            <person name="Chee G.-J."/>
            <person name="Arai W."/>
            <person name="Nunoura T."/>
            <person name="Itoh T."/>
            <person name="Hattori M."/>
            <person name="Takai K."/>
        </authorList>
    </citation>
    <scope>NUCLEOTIDE SEQUENCE</scope>
</reference>
<dbReference type="InterPro" id="IPR036515">
    <property type="entry name" value="Transposase_17_sf"/>
</dbReference>
<evidence type="ECO:0000259" key="1">
    <source>
        <dbReference type="SMART" id="SM01321"/>
    </source>
</evidence>
<proteinExistence type="predicted"/>
<organism evidence="2">
    <name type="scientific">uncultured Chloroflexota bacterium</name>
    <dbReference type="NCBI Taxonomy" id="166587"/>
    <lineage>
        <taxon>Bacteria</taxon>
        <taxon>Bacillati</taxon>
        <taxon>Chloroflexota</taxon>
        <taxon>environmental samples</taxon>
    </lineage>
</organism>
<dbReference type="NCBIfam" id="NF033573">
    <property type="entry name" value="transpos_IS200"/>
    <property type="match status" value="1"/>
</dbReference>
<dbReference type="Pfam" id="PF01797">
    <property type="entry name" value="Y1_Tnp"/>
    <property type="match status" value="1"/>
</dbReference>
<dbReference type="InterPro" id="IPR002686">
    <property type="entry name" value="Transposase_17"/>
</dbReference>
<reference evidence="2" key="1">
    <citation type="journal article" date="2005" name="Environ. Microbiol.">
        <title>Genetic and functional properties of uncultivated thermophilic crenarchaeotes from a subsurface gold mine as revealed by analysis of genome fragments.</title>
        <authorList>
            <person name="Nunoura T."/>
            <person name="Hirayama H."/>
            <person name="Takami H."/>
            <person name="Oida H."/>
            <person name="Nishi S."/>
            <person name="Shimamura S."/>
            <person name="Suzuki Y."/>
            <person name="Inagaki F."/>
            <person name="Takai K."/>
            <person name="Nealson K.H."/>
            <person name="Horikoshi K."/>
        </authorList>
    </citation>
    <scope>NUCLEOTIDE SEQUENCE</scope>
</reference>
<dbReference type="GO" id="GO:0003677">
    <property type="term" value="F:DNA binding"/>
    <property type="evidence" value="ECO:0007669"/>
    <property type="project" value="InterPro"/>
</dbReference>
<sequence>MKRASAFYQLVYHFTWSTKNRQPMITPEVEARLYPYIAYKCKELGYRLHAIGGTEDHLHLLLSLTPTQVVAEVAKNLKGASSHYINKESGLDALLYWQDGYGVVTLRQSEIPKVVKYIQQQKEHHQQGTLSALLERVQE</sequence>
<dbReference type="GO" id="GO:0006313">
    <property type="term" value="P:DNA transposition"/>
    <property type="evidence" value="ECO:0007669"/>
    <property type="project" value="InterPro"/>
</dbReference>
<dbReference type="SMART" id="SM01321">
    <property type="entry name" value="Y1_Tnp"/>
    <property type="match status" value="1"/>
</dbReference>
<name>H5SPH5_9CHLR</name>
<accession>H5SPH5</accession>